<dbReference type="Proteomes" id="UP000756921">
    <property type="component" value="Unassembled WGS sequence"/>
</dbReference>
<keyword evidence="3" id="KW-1185">Reference proteome</keyword>
<dbReference type="EMBL" id="WJXW01000002">
    <property type="protein sequence ID" value="KAF9739602.1"/>
    <property type="molecule type" value="Genomic_DNA"/>
</dbReference>
<comment type="caution">
    <text evidence="2">The sequence shown here is derived from an EMBL/GenBank/DDBJ whole genome shotgun (WGS) entry which is preliminary data.</text>
</comment>
<evidence type="ECO:0000313" key="3">
    <source>
        <dbReference type="Proteomes" id="UP000756921"/>
    </source>
</evidence>
<evidence type="ECO:0000256" key="1">
    <source>
        <dbReference type="SAM" id="MobiDB-lite"/>
    </source>
</evidence>
<protein>
    <submittedName>
        <fullName evidence="2">Uncharacterized protein</fullName>
    </submittedName>
</protein>
<proteinExistence type="predicted"/>
<gene>
    <name evidence="2" type="ORF">PMIN01_02236</name>
</gene>
<dbReference type="OrthoDB" id="202825at2759"/>
<reference evidence="2" key="1">
    <citation type="journal article" date="2020" name="Mol. Plant Microbe Interact.">
        <title>Genome Sequence of the Biocontrol Agent Coniothyrium minitans strain Conio (IMI 134523).</title>
        <authorList>
            <person name="Patel D."/>
            <person name="Shittu T.A."/>
            <person name="Baroncelli R."/>
            <person name="Muthumeenakshi S."/>
            <person name="Osborne T.H."/>
            <person name="Janganan T.K."/>
            <person name="Sreenivasaprasad S."/>
        </authorList>
    </citation>
    <scope>NUCLEOTIDE SEQUENCE</scope>
    <source>
        <strain evidence="2">Conio</strain>
    </source>
</reference>
<feature type="compositionally biased region" description="Basic residues" evidence="1">
    <location>
        <begin position="121"/>
        <end position="135"/>
    </location>
</feature>
<organism evidence="2 3">
    <name type="scientific">Paraphaeosphaeria minitans</name>
    <dbReference type="NCBI Taxonomy" id="565426"/>
    <lineage>
        <taxon>Eukaryota</taxon>
        <taxon>Fungi</taxon>
        <taxon>Dikarya</taxon>
        <taxon>Ascomycota</taxon>
        <taxon>Pezizomycotina</taxon>
        <taxon>Dothideomycetes</taxon>
        <taxon>Pleosporomycetidae</taxon>
        <taxon>Pleosporales</taxon>
        <taxon>Massarineae</taxon>
        <taxon>Didymosphaeriaceae</taxon>
        <taxon>Paraphaeosphaeria</taxon>
    </lineage>
</organism>
<feature type="region of interest" description="Disordered" evidence="1">
    <location>
        <begin position="106"/>
        <end position="148"/>
    </location>
</feature>
<accession>A0A9P6GPQ9</accession>
<dbReference type="AlphaFoldDB" id="A0A9P6GPQ9"/>
<name>A0A9P6GPQ9_9PLEO</name>
<sequence length="511" mass="56426">MAPRPPTPSANPFAPSGCIPSTRTVALALAIVKTTPPGVSARDHVLQLRAHLKLGRQTFTESEQKRYLDLVPYWQQRCEAAEHECKELNKKVASLERSVHCLGNLTVDTPEEGEQLPPSPSKKKAPASAVKRTRNPRSQAAKPPTPDEILEDDLQLFEKLGNHGMTVAQHYWTAQTLLRSPGASVNSICGSVVGIASALGQIFPIVAKNHDRLALRTVDQPHIRHIGQSKSELSCLMSACARAWTLIIVALDRLEEDSPGSRRSSLVIFECVKLISAALDAIRLAARHAAWKKSGNSAQETSQESVGARSIAHLLATFIGHLEKDSSIHHKLFDGIAYVVLERVGDQLFYCTFERERGVTVEERITPLPKSTDPHEVAHQSTDAAAIRLEVKALVIILERVLGVAPLHLNEQVAKRSKTALARTVSLKNISSTRIKLSSLAQERLQRTLITCAFGHQVDDDFKDILTKPVSMGRAPPVPKIKDEDVQEWYQSQVWRLVGWDILEKNGEWMG</sequence>
<evidence type="ECO:0000313" key="2">
    <source>
        <dbReference type="EMBL" id="KAF9739602.1"/>
    </source>
</evidence>